<dbReference type="AlphaFoldDB" id="A0A941IA09"/>
<gene>
    <name evidence="2" type="ORF">KCX74_02585</name>
</gene>
<reference evidence="2" key="1">
    <citation type="submission" date="2021-04" db="EMBL/GenBank/DDBJ databases">
        <title>Isolation and polyphasic classification of algal microorganism.</title>
        <authorList>
            <person name="Wang S."/>
        </authorList>
    </citation>
    <scope>NUCLEOTIDE SEQUENCE</scope>
    <source>
        <strain evidence="2">720a</strain>
    </source>
</reference>
<keyword evidence="3" id="KW-1185">Reference proteome</keyword>
<dbReference type="RefSeq" id="WP_166529898.1">
    <property type="nucleotide sequence ID" value="NZ_JAGSOT010000005.1"/>
</dbReference>
<dbReference type="InterPro" id="IPR016195">
    <property type="entry name" value="Pol/histidinol_Pase-like"/>
</dbReference>
<dbReference type="InterPro" id="IPR052018">
    <property type="entry name" value="PHP_domain"/>
</dbReference>
<feature type="domain" description="Polymerase/histidinol phosphatase N-terminal" evidence="1">
    <location>
        <begin position="3"/>
        <end position="68"/>
    </location>
</feature>
<protein>
    <submittedName>
        <fullName evidence="2">PHP domain-containing protein</fullName>
    </submittedName>
</protein>
<dbReference type="Proteomes" id="UP000675284">
    <property type="component" value="Unassembled WGS sequence"/>
</dbReference>
<dbReference type="InterPro" id="IPR004013">
    <property type="entry name" value="PHP_dom"/>
</dbReference>
<dbReference type="Pfam" id="PF02811">
    <property type="entry name" value="PHP"/>
    <property type="match status" value="1"/>
</dbReference>
<dbReference type="GO" id="GO:0035312">
    <property type="term" value="F:5'-3' DNA exonuclease activity"/>
    <property type="evidence" value="ECO:0007669"/>
    <property type="project" value="TreeGrafter"/>
</dbReference>
<accession>A0A941IA09</accession>
<sequence>MKADLHVHSTYSDGADSVYEVLQKAANHGVNYVSFVDHDSTMGLGEKQVLGAELGIKVIPGIEISAYDFKRKRKVHILGYHYHEQAKHIEALCRPVRERRRKHTLWQIEQLKRVGYRLDQQAIISSALPSLTVYKQHVMNYLTKSAYTSEAYQQLYQSLFKGNGPASGDIEYVDAFDAVKAIVADGGIAVVAHPGQLHSYDIIPELVEVGLGGIERNHPDHTKVDHQHVEELANTYQLIMTGGTDYHGAFGTPITIGSIVSPQIPIERTVNY</sequence>
<evidence type="ECO:0000313" key="2">
    <source>
        <dbReference type="EMBL" id="MBR7794927.1"/>
    </source>
</evidence>
<proteinExistence type="predicted"/>
<dbReference type="GO" id="GO:0004534">
    <property type="term" value="F:5'-3' RNA exonuclease activity"/>
    <property type="evidence" value="ECO:0007669"/>
    <property type="project" value="TreeGrafter"/>
</dbReference>
<organism evidence="2 3">
    <name type="scientific">Virgibacillus salarius</name>
    <dbReference type="NCBI Taxonomy" id="447199"/>
    <lineage>
        <taxon>Bacteria</taxon>
        <taxon>Bacillati</taxon>
        <taxon>Bacillota</taxon>
        <taxon>Bacilli</taxon>
        <taxon>Bacillales</taxon>
        <taxon>Bacillaceae</taxon>
        <taxon>Virgibacillus</taxon>
    </lineage>
</organism>
<dbReference type="PANTHER" id="PTHR42924:SF3">
    <property type="entry name" value="POLYMERASE_HISTIDINOL PHOSPHATASE N-TERMINAL DOMAIN-CONTAINING PROTEIN"/>
    <property type="match status" value="1"/>
</dbReference>
<dbReference type="SUPFAM" id="SSF89550">
    <property type="entry name" value="PHP domain-like"/>
    <property type="match status" value="1"/>
</dbReference>
<dbReference type="Gene3D" id="1.10.150.650">
    <property type="match status" value="1"/>
</dbReference>
<evidence type="ECO:0000313" key="3">
    <source>
        <dbReference type="Proteomes" id="UP000675284"/>
    </source>
</evidence>
<dbReference type="CDD" id="cd07438">
    <property type="entry name" value="PHP_HisPPase_AMP"/>
    <property type="match status" value="1"/>
</dbReference>
<name>A0A941IA09_9BACI</name>
<dbReference type="InterPro" id="IPR003141">
    <property type="entry name" value="Pol/His_phosphatase_N"/>
</dbReference>
<dbReference type="SMART" id="SM00481">
    <property type="entry name" value="POLIIIAc"/>
    <property type="match status" value="1"/>
</dbReference>
<evidence type="ECO:0000259" key="1">
    <source>
        <dbReference type="SMART" id="SM00481"/>
    </source>
</evidence>
<dbReference type="PANTHER" id="PTHR42924">
    <property type="entry name" value="EXONUCLEASE"/>
    <property type="match status" value="1"/>
</dbReference>
<comment type="caution">
    <text evidence="2">The sequence shown here is derived from an EMBL/GenBank/DDBJ whole genome shotgun (WGS) entry which is preliminary data.</text>
</comment>
<dbReference type="Gene3D" id="3.20.20.140">
    <property type="entry name" value="Metal-dependent hydrolases"/>
    <property type="match status" value="1"/>
</dbReference>
<dbReference type="EMBL" id="JAGSOT010000005">
    <property type="protein sequence ID" value="MBR7794927.1"/>
    <property type="molecule type" value="Genomic_DNA"/>
</dbReference>